<keyword evidence="12" id="KW-1015">Disulfide bond</keyword>
<dbReference type="EMBL" id="ATHL01000101">
    <property type="protein sequence ID" value="EQB11575.1"/>
    <property type="molecule type" value="Genomic_DNA"/>
</dbReference>
<evidence type="ECO:0000256" key="8">
    <source>
        <dbReference type="ARBA" id="ARBA00022968"/>
    </source>
</evidence>
<comment type="subcellular location">
    <subcellularLocation>
        <location evidence="2">Endoplasmic reticulum membrane</location>
        <topology evidence="2">Single-pass type II membrane protein</topology>
    </subcellularLocation>
    <subcellularLocation>
        <location evidence="1">Golgi apparatus membrane</location>
        <topology evidence="1">Single-pass type II membrane protein</topology>
    </subcellularLocation>
</comment>
<keyword evidence="7" id="KW-0256">Endoplasmic reticulum</keyword>
<keyword evidence="8" id="KW-0735">Signal-anchor</keyword>
<keyword evidence="13" id="KW-0325">Glycoprotein</keyword>
<dbReference type="Pfam" id="PF02485">
    <property type="entry name" value="Branch"/>
    <property type="match status" value="1"/>
</dbReference>
<name>T0IIK9_9SPHN</name>
<keyword evidence="10" id="KW-0333">Golgi apparatus</keyword>
<dbReference type="GO" id="GO:0030158">
    <property type="term" value="F:protein xylosyltransferase activity"/>
    <property type="evidence" value="ECO:0007669"/>
    <property type="project" value="InterPro"/>
</dbReference>
<evidence type="ECO:0000256" key="1">
    <source>
        <dbReference type="ARBA" id="ARBA00004323"/>
    </source>
</evidence>
<proteinExistence type="predicted"/>
<organism evidence="15 16">
    <name type="scientific">Novosphingobium lindaniclasticum LE124</name>
    <dbReference type="NCBI Taxonomy" id="1096930"/>
    <lineage>
        <taxon>Bacteria</taxon>
        <taxon>Pseudomonadati</taxon>
        <taxon>Pseudomonadota</taxon>
        <taxon>Alphaproteobacteria</taxon>
        <taxon>Sphingomonadales</taxon>
        <taxon>Sphingomonadaceae</taxon>
        <taxon>Novosphingobium</taxon>
    </lineage>
</organism>
<sequence>MRMAYLLLAHEGPEQLERLIGTLLDSDTDDFAVIHADRRSALWQALRLHLPGPAGRVHLVRDPVAVRWGHWSQVAATEKLIREAVRLGCDRAHLLSGADWPVVPRADLVRALRSGLCHVEVRPGHMAERMQTYRLDTRWLRVDPARNRIAYAATWELRRLSRWLDGLRGRFGGGRVQPFGPWAYGATWWTLPADALAMLACELPPLLRSGRLRGTLCCDEHVVPSLIARHFPGRIAANRRFVRFPDGASSPRLLGACDLSEIVASGDWFMRKVSALHDPFFLALPAEPDPSHRDAADAEGLV</sequence>
<comment type="caution">
    <text evidence="15">The sequence shown here is derived from an EMBL/GenBank/DDBJ whole genome shotgun (WGS) entry which is preliminary data.</text>
</comment>
<dbReference type="GO" id="GO:0016020">
    <property type="term" value="C:membrane"/>
    <property type="evidence" value="ECO:0007669"/>
    <property type="project" value="InterPro"/>
</dbReference>
<dbReference type="GO" id="GO:0046872">
    <property type="term" value="F:metal ion binding"/>
    <property type="evidence" value="ECO:0007669"/>
    <property type="project" value="UniProtKB-KW"/>
</dbReference>
<dbReference type="PATRIC" id="fig|1096930.3.peg.3238"/>
<dbReference type="Proteomes" id="UP000015527">
    <property type="component" value="Unassembled WGS sequence"/>
</dbReference>
<keyword evidence="4" id="KW-0808">Transferase</keyword>
<evidence type="ECO:0000256" key="14">
    <source>
        <dbReference type="ARBA" id="ARBA00042865"/>
    </source>
</evidence>
<gene>
    <name evidence="15" type="ORF">L284_16320</name>
</gene>
<keyword evidence="3" id="KW-0328">Glycosyltransferase</keyword>
<keyword evidence="11" id="KW-0472">Membrane</keyword>
<reference evidence="15 16" key="1">
    <citation type="journal article" date="2013" name="Genome Announc.">
        <title>Genome Sequence of Novosphingobium lindaniclasticum LE124T, Isolated from a Hexachlorocyclohexane Dumpsite.</title>
        <authorList>
            <person name="Saxena A."/>
            <person name="Nayyar N."/>
            <person name="Sangwan N."/>
            <person name="Kumari R."/>
            <person name="Khurana J.P."/>
            <person name="Lal R."/>
        </authorList>
    </citation>
    <scope>NUCLEOTIDE SEQUENCE [LARGE SCALE GENOMIC DNA]</scope>
    <source>
        <strain evidence="15 16">LE124</strain>
    </source>
</reference>
<keyword evidence="5" id="KW-0812">Transmembrane</keyword>
<evidence type="ECO:0000256" key="7">
    <source>
        <dbReference type="ARBA" id="ARBA00022824"/>
    </source>
</evidence>
<dbReference type="InterPro" id="IPR043538">
    <property type="entry name" value="XYLT"/>
</dbReference>
<keyword evidence="9" id="KW-1133">Transmembrane helix</keyword>
<evidence type="ECO:0000256" key="12">
    <source>
        <dbReference type="ARBA" id="ARBA00023157"/>
    </source>
</evidence>
<evidence type="ECO:0000256" key="9">
    <source>
        <dbReference type="ARBA" id="ARBA00022989"/>
    </source>
</evidence>
<protein>
    <recommendedName>
        <fullName evidence="14">Peptide O-xylosyltransferase</fullName>
    </recommendedName>
</protein>
<dbReference type="AlphaFoldDB" id="T0IIK9"/>
<evidence type="ECO:0000256" key="4">
    <source>
        <dbReference type="ARBA" id="ARBA00022679"/>
    </source>
</evidence>
<evidence type="ECO:0000256" key="10">
    <source>
        <dbReference type="ARBA" id="ARBA00023034"/>
    </source>
</evidence>
<dbReference type="GO" id="GO:0050650">
    <property type="term" value="P:chondroitin sulfate proteoglycan biosynthetic process"/>
    <property type="evidence" value="ECO:0007669"/>
    <property type="project" value="TreeGrafter"/>
</dbReference>
<dbReference type="PANTHER" id="PTHR46025:SF3">
    <property type="entry name" value="XYLOSYLTRANSFERASE OXT"/>
    <property type="match status" value="1"/>
</dbReference>
<evidence type="ECO:0000256" key="5">
    <source>
        <dbReference type="ARBA" id="ARBA00022692"/>
    </source>
</evidence>
<dbReference type="InterPro" id="IPR003406">
    <property type="entry name" value="Glyco_trans_14"/>
</dbReference>
<dbReference type="RefSeq" id="WP_021235061.1">
    <property type="nucleotide sequence ID" value="NZ_ATHL01000101.1"/>
</dbReference>
<evidence type="ECO:0000256" key="3">
    <source>
        <dbReference type="ARBA" id="ARBA00022676"/>
    </source>
</evidence>
<dbReference type="GO" id="GO:0015012">
    <property type="term" value="P:heparan sulfate proteoglycan biosynthetic process"/>
    <property type="evidence" value="ECO:0007669"/>
    <property type="project" value="TreeGrafter"/>
</dbReference>
<evidence type="ECO:0000256" key="11">
    <source>
        <dbReference type="ARBA" id="ARBA00023136"/>
    </source>
</evidence>
<evidence type="ECO:0000256" key="2">
    <source>
        <dbReference type="ARBA" id="ARBA00004648"/>
    </source>
</evidence>
<evidence type="ECO:0000313" key="15">
    <source>
        <dbReference type="EMBL" id="EQB11575.1"/>
    </source>
</evidence>
<accession>T0IIK9</accession>
<evidence type="ECO:0000256" key="6">
    <source>
        <dbReference type="ARBA" id="ARBA00022723"/>
    </source>
</evidence>
<keyword evidence="6" id="KW-0479">Metal-binding</keyword>
<evidence type="ECO:0000256" key="13">
    <source>
        <dbReference type="ARBA" id="ARBA00023180"/>
    </source>
</evidence>
<evidence type="ECO:0000313" key="16">
    <source>
        <dbReference type="Proteomes" id="UP000015527"/>
    </source>
</evidence>
<keyword evidence="16" id="KW-1185">Reference proteome</keyword>
<dbReference type="PANTHER" id="PTHR46025">
    <property type="entry name" value="XYLOSYLTRANSFERASE OXT"/>
    <property type="match status" value="1"/>
</dbReference>